<dbReference type="GO" id="GO:0005654">
    <property type="term" value="C:nucleoplasm"/>
    <property type="evidence" value="ECO:0007669"/>
    <property type="project" value="TreeGrafter"/>
</dbReference>
<dbReference type="PANTHER" id="PTHR15481">
    <property type="entry name" value="RIBONUCLEIC ACID BINDING PROTEIN S1"/>
    <property type="match status" value="1"/>
</dbReference>
<proteinExistence type="predicted"/>
<dbReference type="InterPro" id="IPR000504">
    <property type="entry name" value="RRM_dom"/>
</dbReference>
<dbReference type="Proteomes" id="UP000567179">
    <property type="component" value="Unassembled WGS sequence"/>
</dbReference>
<dbReference type="InterPro" id="IPR035979">
    <property type="entry name" value="RBD_domain_sf"/>
</dbReference>
<comment type="caution">
    <text evidence="5">The sequence shown here is derived from an EMBL/GenBank/DDBJ whole genome shotgun (WGS) entry which is preliminary data.</text>
</comment>
<dbReference type="PANTHER" id="PTHR15481:SF0">
    <property type="entry name" value="LD23870P-RELATED"/>
    <property type="match status" value="1"/>
</dbReference>
<dbReference type="GO" id="GO:0061574">
    <property type="term" value="C:ASAP complex"/>
    <property type="evidence" value="ECO:0007669"/>
    <property type="project" value="TreeGrafter"/>
</dbReference>
<dbReference type="InterPro" id="IPR012677">
    <property type="entry name" value="Nucleotide-bd_a/b_plait_sf"/>
</dbReference>
<keyword evidence="1 2" id="KW-0694">RNA-binding</keyword>
<feature type="region of interest" description="Disordered" evidence="3">
    <location>
        <begin position="103"/>
        <end position="150"/>
    </location>
</feature>
<dbReference type="OrthoDB" id="252020at2759"/>
<evidence type="ECO:0000256" key="2">
    <source>
        <dbReference type="PROSITE-ProRule" id="PRU00176"/>
    </source>
</evidence>
<organism evidence="5 6">
    <name type="scientific">Psilocybe cf. subviscida</name>
    <dbReference type="NCBI Taxonomy" id="2480587"/>
    <lineage>
        <taxon>Eukaryota</taxon>
        <taxon>Fungi</taxon>
        <taxon>Dikarya</taxon>
        <taxon>Basidiomycota</taxon>
        <taxon>Agaricomycotina</taxon>
        <taxon>Agaricomycetes</taxon>
        <taxon>Agaricomycetidae</taxon>
        <taxon>Agaricales</taxon>
        <taxon>Agaricineae</taxon>
        <taxon>Strophariaceae</taxon>
        <taxon>Psilocybe</taxon>
    </lineage>
</organism>
<dbReference type="GO" id="GO:0003723">
    <property type="term" value="F:RNA binding"/>
    <property type="evidence" value="ECO:0007669"/>
    <property type="project" value="UniProtKB-UniRule"/>
</dbReference>
<protein>
    <recommendedName>
        <fullName evidence="4">RRM domain-containing protein</fullName>
    </recommendedName>
</protein>
<keyword evidence="6" id="KW-1185">Reference proteome</keyword>
<dbReference type="GO" id="GO:0005737">
    <property type="term" value="C:cytoplasm"/>
    <property type="evidence" value="ECO:0007669"/>
    <property type="project" value="TreeGrafter"/>
</dbReference>
<feature type="compositionally biased region" description="Basic residues" evidence="3">
    <location>
        <begin position="130"/>
        <end position="142"/>
    </location>
</feature>
<evidence type="ECO:0000313" key="6">
    <source>
        <dbReference type="Proteomes" id="UP000567179"/>
    </source>
</evidence>
<evidence type="ECO:0000313" key="5">
    <source>
        <dbReference type="EMBL" id="KAF5321826.1"/>
    </source>
</evidence>
<dbReference type="SMART" id="SM00360">
    <property type="entry name" value="RRM"/>
    <property type="match status" value="1"/>
</dbReference>
<dbReference type="PROSITE" id="PS50102">
    <property type="entry name" value="RRM"/>
    <property type="match status" value="1"/>
</dbReference>
<dbReference type="SUPFAM" id="SSF54928">
    <property type="entry name" value="RNA-binding domain, RBD"/>
    <property type="match status" value="1"/>
</dbReference>
<dbReference type="AlphaFoldDB" id="A0A8H5BF94"/>
<evidence type="ECO:0000256" key="1">
    <source>
        <dbReference type="ARBA" id="ARBA00022884"/>
    </source>
</evidence>
<name>A0A8H5BF94_9AGAR</name>
<reference evidence="5 6" key="1">
    <citation type="journal article" date="2020" name="ISME J.">
        <title>Uncovering the hidden diversity of litter-decomposition mechanisms in mushroom-forming fungi.</title>
        <authorList>
            <person name="Floudas D."/>
            <person name="Bentzer J."/>
            <person name="Ahren D."/>
            <person name="Johansson T."/>
            <person name="Persson P."/>
            <person name="Tunlid A."/>
        </authorList>
    </citation>
    <scope>NUCLEOTIDE SEQUENCE [LARGE SCALE GENOMIC DNA]</scope>
    <source>
        <strain evidence="5 6">CBS 101986</strain>
    </source>
</reference>
<accession>A0A8H5BF94</accession>
<dbReference type="Gene3D" id="3.30.70.330">
    <property type="match status" value="1"/>
</dbReference>
<sequence>MSRGRSRSPRDADVDMDASPDKLDARVIIITNLTRNVAESHLRTIFGFYGHITKLDLPLFLKSGQNKGKAALEFSTPSEAHKAASHMDGGQLDGASLKVELSDLPIRSPSRSPARPPPRGPRNARDKYRSFSRSRSRSRSRSPRSQDEAHRATLTAAAVIVIVTPSAAGLTDVVVPQVGRFIALARAHALLCGAYQAPGSLREDARLATSEEDTPVAGLGPGALLCAPVVRAPGRVPRPVLARVRVPPGLVRVPPGLVRVPGRGRTPAIHVTAVTAAAQGLSARIGDAAAVATISGIAGLGLQHHDSFVLNNLVQKLLFFSYSGHVLATQLILFNPK</sequence>
<dbReference type="Pfam" id="PF00076">
    <property type="entry name" value="RRM_1"/>
    <property type="match status" value="1"/>
</dbReference>
<evidence type="ECO:0000259" key="4">
    <source>
        <dbReference type="PROSITE" id="PS50102"/>
    </source>
</evidence>
<dbReference type="EMBL" id="JAACJJ010000028">
    <property type="protein sequence ID" value="KAF5321826.1"/>
    <property type="molecule type" value="Genomic_DNA"/>
</dbReference>
<gene>
    <name evidence="5" type="ORF">D9619_000976</name>
</gene>
<feature type="domain" description="RRM" evidence="4">
    <location>
        <begin position="26"/>
        <end position="104"/>
    </location>
</feature>
<evidence type="ECO:0000256" key="3">
    <source>
        <dbReference type="SAM" id="MobiDB-lite"/>
    </source>
</evidence>
<dbReference type="GO" id="GO:0000398">
    <property type="term" value="P:mRNA splicing, via spliceosome"/>
    <property type="evidence" value="ECO:0007669"/>
    <property type="project" value="TreeGrafter"/>
</dbReference>